<evidence type="ECO:0000313" key="1">
    <source>
        <dbReference type="EMBL" id="KAF2475833.1"/>
    </source>
</evidence>
<keyword evidence="2" id="KW-1185">Reference proteome</keyword>
<accession>A0ACB6R933</accession>
<organism evidence="1 2">
    <name type="scientific">Lindgomyces ingoldianus</name>
    <dbReference type="NCBI Taxonomy" id="673940"/>
    <lineage>
        <taxon>Eukaryota</taxon>
        <taxon>Fungi</taxon>
        <taxon>Dikarya</taxon>
        <taxon>Ascomycota</taxon>
        <taxon>Pezizomycotina</taxon>
        <taxon>Dothideomycetes</taxon>
        <taxon>Pleosporomycetidae</taxon>
        <taxon>Pleosporales</taxon>
        <taxon>Lindgomycetaceae</taxon>
        <taxon>Lindgomyces</taxon>
    </lineage>
</organism>
<reference evidence="1" key="1">
    <citation type="journal article" date="2020" name="Stud. Mycol.">
        <title>101 Dothideomycetes genomes: a test case for predicting lifestyles and emergence of pathogens.</title>
        <authorList>
            <person name="Haridas S."/>
            <person name="Albert R."/>
            <person name="Binder M."/>
            <person name="Bloem J."/>
            <person name="Labutti K."/>
            <person name="Salamov A."/>
            <person name="Andreopoulos B."/>
            <person name="Baker S."/>
            <person name="Barry K."/>
            <person name="Bills G."/>
            <person name="Bluhm B."/>
            <person name="Cannon C."/>
            <person name="Castanera R."/>
            <person name="Culley D."/>
            <person name="Daum C."/>
            <person name="Ezra D."/>
            <person name="Gonzalez J."/>
            <person name="Henrissat B."/>
            <person name="Kuo A."/>
            <person name="Liang C."/>
            <person name="Lipzen A."/>
            <person name="Lutzoni F."/>
            <person name="Magnuson J."/>
            <person name="Mondo S."/>
            <person name="Nolan M."/>
            <person name="Ohm R."/>
            <person name="Pangilinan J."/>
            <person name="Park H.-J."/>
            <person name="Ramirez L."/>
            <person name="Alfaro M."/>
            <person name="Sun H."/>
            <person name="Tritt A."/>
            <person name="Yoshinaga Y."/>
            <person name="Zwiers L.-H."/>
            <person name="Turgeon B."/>
            <person name="Goodwin S."/>
            <person name="Spatafora J."/>
            <person name="Crous P."/>
            <person name="Grigoriev I."/>
        </authorList>
    </citation>
    <scope>NUCLEOTIDE SEQUENCE</scope>
    <source>
        <strain evidence="1">ATCC 200398</strain>
    </source>
</reference>
<dbReference type="EMBL" id="MU003495">
    <property type="protein sequence ID" value="KAF2475833.1"/>
    <property type="molecule type" value="Genomic_DNA"/>
</dbReference>
<sequence>MSASASSEVSSHIEQRRDGVAAKDSSSILGSRNLSNGNDLVVHPTPRSTLPRHWTSFQEHADSVGCTVTPGNGSTPRPENRREGFMWEIPLGGNYHESRHPRKSSSTGSNLTIHKSRVKPVTGRRTSICAFDTAESPPQRDSTESFITHEISCDSTSLSSVSSIAHGLLGVAPDLTMLNAIKKKYENRSGGTATDVPTPVIRRSSNPSRRLSFRINPKIRRARSEDKERSKPTGIEPVKRGLKDRRKLDNADAMKLTLPLGLPNLPPRQRTPITPIPPSLPQIGSNRSRSPKFPWVRDCPPEWPTMEISPPSTIQETPCSGDNKHGHGLLPGSDPIFSSQGIPKGRERPGLRGFSSRPRMHRRSASQRSDISPVTSPLSKEAPNYLIKTEELHQLGQQRKQAKRSRRWRWSAPFTSGDIESADSPSRQLTDSPQPFPSRLRAPWKRQAHTPPPSAAQIPPSDSPSSMYPTNPWLGMHTPATKPPTHPMKDPISSFPVPPMFVPPGVQRVSTPPLFDETREIRGKLAKFYFDIHGVKHSRPSPCVQAGVWDSDALLMPQESNITPKSGSEDESPQGISVSGNSPLQLSKPSSSQPRKSPAEYFAAGAGRSGAPFSAPVLTNSAVFQDLYHVHQREDERKPNSGEIEGVEDVAILEWLIPEHLPSSPLCPLHPKYRGPSRICVYHGRRKDKSREDGLGDGVVEDDEGGDSLRREKGWAKKRRRRRLISFSGQ</sequence>
<proteinExistence type="predicted"/>
<gene>
    <name evidence="1" type="ORF">BDR25DRAFT_88967</name>
</gene>
<protein>
    <submittedName>
        <fullName evidence="1">Uncharacterized protein</fullName>
    </submittedName>
</protein>
<evidence type="ECO:0000313" key="2">
    <source>
        <dbReference type="Proteomes" id="UP000799755"/>
    </source>
</evidence>
<dbReference type="Proteomes" id="UP000799755">
    <property type="component" value="Unassembled WGS sequence"/>
</dbReference>
<name>A0ACB6R933_9PLEO</name>
<comment type="caution">
    <text evidence="1">The sequence shown here is derived from an EMBL/GenBank/DDBJ whole genome shotgun (WGS) entry which is preliminary data.</text>
</comment>